<comment type="caution">
    <text evidence="6">The sequence shown here is derived from an EMBL/GenBank/DDBJ whole genome shotgun (WGS) entry which is preliminary data.</text>
</comment>
<evidence type="ECO:0000259" key="5">
    <source>
        <dbReference type="Pfam" id="PF14432"/>
    </source>
</evidence>
<dbReference type="AlphaFoldDB" id="A0A199UCV5"/>
<dbReference type="InterPro" id="IPR011990">
    <property type="entry name" value="TPR-like_helical_dom_sf"/>
</dbReference>
<keyword evidence="1" id="KW-0677">Repeat</keyword>
<dbReference type="FunFam" id="1.25.40.10:FF:000090">
    <property type="entry name" value="Pentatricopeptide repeat-containing protein, chloroplastic"/>
    <property type="match status" value="1"/>
</dbReference>
<dbReference type="PROSITE" id="PS51375">
    <property type="entry name" value="PPR"/>
    <property type="match status" value="3"/>
</dbReference>
<dbReference type="Pfam" id="PF01535">
    <property type="entry name" value="PPR"/>
    <property type="match status" value="7"/>
</dbReference>
<dbReference type="Proteomes" id="UP000092600">
    <property type="component" value="Unassembled WGS sequence"/>
</dbReference>
<keyword evidence="2" id="KW-0809">Transit peptide</keyword>
<evidence type="ECO:0000313" key="7">
    <source>
        <dbReference type="Proteomes" id="UP000092600"/>
    </source>
</evidence>
<feature type="repeat" description="PPR" evidence="4">
    <location>
        <begin position="78"/>
        <end position="112"/>
    </location>
</feature>
<evidence type="ECO:0000256" key="3">
    <source>
        <dbReference type="ARBA" id="ARBA00061659"/>
    </source>
</evidence>
<feature type="repeat" description="PPR" evidence="4">
    <location>
        <begin position="284"/>
        <end position="318"/>
    </location>
</feature>
<comment type="similarity">
    <text evidence="3">Belongs to the PPR family. PCMP-E subfamily.</text>
</comment>
<dbReference type="Pfam" id="PF14432">
    <property type="entry name" value="DYW_deaminase"/>
    <property type="match status" value="1"/>
</dbReference>
<dbReference type="InterPro" id="IPR046960">
    <property type="entry name" value="PPR_At4g14850-like_plant"/>
</dbReference>
<evidence type="ECO:0000313" key="6">
    <source>
        <dbReference type="EMBL" id="OAY62591.1"/>
    </source>
</evidence>
<dbReference type="PANTHER" id="PTHR47926:SF368">
    <property type="entry name" value="TETRATRICOPEPTIDE REPEAT-LIKE SUPERFAMILY PROTEIN"/>
    <property type="match status" value="1"/>
</dbReference>
<dbReference type="PANTHER" id="PTHR47926">
    <property type="entry name" value="PENTATRICOPEPTIDE REPEAT-CONTAINING PROTEIN"/>
    <property type="match status" value="1"/>
</dbReference>
<dbReference type="Gene3D" id="1.25.40.10">
    <property type="entry name" value="Tetratricopeptide repeat domain"/>
    <property type="match status" value="3"/>
</dbReference>
<dbReference type="Pfam" id="PF20431">
    <property type="entry name" value="E_motif"/>
    <property type="match status" value="1"/>
</dbReference>
<dbReference type="FunFam" id="1.25.40.10:FF:000642">
    <property type="entry name" value="Pentatricopeptide repeat-containing protein mitochondrial"/>
    <property type="match status" value="1"/>
</dbReference>
<gene>
    <name evidence="6" type="ORF">ACMD2_01157</name>
</gene>
<dbReference type="GO" id="GO:0008270">
    <property type="term" value="F:zinc ion binding"/>
    <property type="evidence" value="ECO:0007669"/>
    <property type="project" value="InterPro"/>
</dbReference>
<evidence type="ECO:0000256" key="2">
    <source>
        <dbReference type="ARBA" id="ARBA00022946"/>
    </source>
</evidence>
<dbReference type="InterPro" id="IPR032867">
    <property type="entry name" value="DYW_dom"/>
</dbReference>
<feature type="domain" description="DYW" evidence="5">
    <location>
        <begin position="521"/>
        <end position="600"/>
    </location>
</feature>
<dbReference type="InterPro" id="IPR046848">
    <property type="entry name" value="E_motif"/>
</dbReference>
<dbReference type="NCBIfam" id="TIGR00756">
    <property type="entry name" value="PPR"/>
    <property type="match status" value="2"/>
</dbReference>
<reference evidence="6 7" key="1">
    <citation type="journal article" date="2016" name="DNA Res.">
        <title>The draft genome of MD-2 pineapple using hybrid error correction of long reads.</title>
        <authorList>
            <person name="Redwan R.M."/>
            <person name="Saidin A."/>
            <person name="Kumar S.V."/>
        </authorList>
    </citation>
    <scope>NUCLEOTIDE SEQUENCE [LARGE SCALE GENOMIC DNA]</scope>
    <source>
        <strain evidence="7">cv. MD2</strain>
        <tissue evidence="6">Leaf</tissue>
    </source>
</reference>
<sequence>MKKSLLLSPTTFVDHTPYIIRLLRDSCDIVSVSSAHSTLLKSGASSRLSTSNHLINAYVRCRSAPSARKVLDEMPETNVVSWTSLMAGCVDAERSCEAAALFVAMGRRGIPANSFTFATAVNACSRLADLAMGRILHARVEIVGLNSDIVISTALIDMYGKSNFLGDARVVFDRMSERNVVSWGSMIAACAQNACGNEALALFREFLGTRPASGLSPNHFMFSSAVNACASVGRLGLGRSTHGAVTRYGHDTNDVIAGALIDMYAKCGFIEYSRKVFNRIGSPSLVPFTAMIVAAAKYGLASYAFKLFDEMQGHGLRPNNVTLLGILHACSHAGRVDAGLKYLKSMQRDYGIEPCVKHYTCAVDMLGRAGRLDEAYGLAKEVKAEGGDALMLWSALLSSSRTHGRVDIADEAGKRIAEFDRDVAGAFVVMSNTYVSVGQLEKAADVWSELRRRGIRKEPGCSWVEIKDVAYVFYAGEISSAGNRGSEVMELLEELEGRMRERGYVGRRSGWVFDGAGEGGEEEGKRVMVGVHSEKLALGFGLISIPKGVTIRVMKNLRMCRDCHEEFKMISDIVGREFVVRDLNRFHHFKFGYCTCGDYW</sequence>
<name>A0A199UCV5_ANACO</name>
<dbReference type="GO" id="GO:0003723">
    <property type="term" value="F:RNA binding"/>
    <property type="evidence" value="ECO:0007669"/>
    <property type="project" value="InterPro"/>
</dbReference>
<dbReference type="FunFam" id="1.25.40.10:FF:000196">
    <property type="entry name" value="Pentatricopeptide repeat-containing protein At4g14850"/>
    <property type="match status" value="1"/>
</dbReference>
<evidence type="ECO:0000256" key="4">
    <source>
        <dbReference type="PROSITE-ProRule" id="PRU00708"/>
    </source>
</evidence>
<proteinExistence type="inferred from homology"/>
<feature type="repeat" description="PPR" evidence="4">
    <location>
        <begin position="148"/>
        <end position="182"/>
    </location>
</feature>
<protein>
    <submittedName>
        <fullName evidence="6">Pentatricopeptide repeat-containing protein</fullName>
    </submittedName>
</protein>
<accession>A0A199UCV5</accession>
<dbReference type="InterPro" id="IPR002885">
    <property type="entry name" value="PPR_rpt"/>
</dbReference>
<organism evidence="6 7">
    <name type="scientific">Ananas comosus</name>
    <name type="common">Pineapple</name>
    <name type="synonym">Ananas ananas</name>
    <dbReference type="NCBI Taxonomy" id="4615"/>
    <lineage>
        <taxon>Eukaryota</taxon>
        <taxon>Viridiplantae</taxon>
        <taxon>Streptophyta</taxon>
        <taxon>Embryophyta</taxon>
        <taxon>Tracheophyta</taxon>
        <taxon>Spermatophyta</taxon>
        <taxon>Magnoliopsida</taxon>
        <taxon>Liliopsida</taxon>
        <taxon>Poales</taxon>
        <taxon>Bromeliaceae</taxon>
        <taxon>Bromelioideae</taxon>
        <taxon>Ananas</taxon>
    </lineage>
</organism>
<dbReference type="GO" id="GO:0009451">
    <property type="term" value="P:RNA modification"/>
    <property type="evidence" value="ECO:0007669"/>
    <property type="project" value="InterPro"/>
</dbReference>
<evidence type="ECO:0000256" key="1">
    <source>
        <dbReference type="ARBA" id="ARBA00022737"/>
    </source>
</evidence>
<dbReference type="Pfam" id="PF13041">
    <property type="entry name" value="PPR_2"/>
    <property type="match status" value="1"/>
</dbReference>
<dbReference type="EMBL" id="LSRQ01008448">
    <property type="protein sequence ID" value="OAY62591.1"/>
    <property type="molecule type" value="Genomic_DNA"/>
</dbReference>